<evidence type="ECO:0000313" key="3">
    <source>
        <dbReference type="Proteomes" id="UP001500571"/>
    </source>
</evidence>
<dbReference type="Gene3D" id="3.40.50.12780">
    <property type="entry name" value="N-terminal domain of ligase-like"/>
    <property type="match status" value="1"/>
</dbReference>
<proteinExistence type="predicted"/>
<dbReference type="Pfam" id="PF00501">
    <property type="entry name" value="AMP-binding"/>
    <property type="match status" value="1"/>
</dbReference>
<dbReference type="SUPFAM" id="SSF56801">
    <property type="entry name" value="Acetyl-CoA synthetase-like"/>
    <property type="match status" value="1"/>
</dbReference>
<evidence type="ECO:0000259" key="1">
    <source>
        <dbReference type="Pfam" id="PF00501"/>
    </source>
</evidence>
<dbReference type="EMBL" id="BAAAPB010000002">
    <property type="protein sequence ID" value="GAA1963621.1"/>
    <property type="molecule type" value="Genomic_DNA"/>
</dbReference>
<name>A0ABP5CGC0_9ACTN</name>
<dbReference type="RefSeq" id="WP_344045141.1">
    <property type="nucleotide sequence ID" value="NZ_BAAAPB010000002.1"/>
</dbReference>
<comment type="caution">
    <text evidence="2">The sequence shown here is derived from an EMBL/GenBank/DDBJ whole genome shotgun (WGS) entry which is preliminary data.</text>
</comment>
<evidence type="ECO:0000313" key="2">
    <source>
        <dbReference type="EMBL" id="GAA1963621.1"/>
    </source>
</evidence>
<dbReference type="Proteomes" id="UP001500571">
    <property type="component" value="Unassembled WGS sequence"/>
</dbReference>
<dbReference type="InterPro" id="IPR042099">
    <property type="entry name" value="ANL_N_sf"/>
</dbReference>
<gene>
    <name evidence="2" type="ORF">GCM10009798_24610</name>
</gene>
<feature type="domain" description="AMP-dependent synthetase/ligase" evidence="1">
    <location>
        <begin position="15"/>
        <end position="104"/>
    </location>
</feature>
<dbReference type="InterPro" id="IPR000873">
    <property type="entry name" value="AMP-dep_synth/lig_dom"/>
</dbReference>
<organism evidence="2 3">
    <name type="scientific">Nocardioides panacihumi</name>
    <dbReference type="NCBI Taxonomy" id="400774"/>
    <lineage>
        <taxon>Bacteria</taxon>
        <taxon>Bacillati</taxon>
        <taxon>Actinomycetota</taxon>
        <taxon>Actinomycetes</taxon>
        <taxon>Propionibacteriales</taxon>
        <taxon>Nocardioidaceae</taxon>
        <taxon>Nocardioides</taxon>
    </lineage>
</organism>
<protein>
    <recommendedName>
        <fullName evidence="1">AMP-dependent synthetase/ligase domain-containing protein</fullName>
    </recommendedName>
</protein>
<sequence>MKLVDCLDLGAALVPTSACLVTETATLSYAETQGLSRSVAASLTACGVGPGDTVGVLSANDPLALTCVFGASRADAAWALIDPADATVEELLQELSACSALLFRTADAELAQEVHLRMPLPHALVCLDGHVPGALGWGEFLVNGFTRTAVVPVGPSASSSGDADASEDRPVFLALGPLSEATADRWLPVLAQGGRIVMRTTPAVASEALLEA</sequence>
<keyword evidence="3" id="KW-1185">Reference proteome</keyword>
<reference evidence="3" key="1">
    <citation type="journal article" date="2019" name="Int. J. Syst. Evol. Microbiol.">
        <title>The Global Catalogue of Microorganisms (GCM) 10K type strain sequencing project: providing services to taxonomists for standard genome sequencing and annotation.</title>
        <authorList>
            <consortium name="The Broad Institute Genomics Platform"/>
            <consortium name="The Broad Institute Genome Sequencing Center for Infectious Disease"/>
            <person name="Wu L."/>
            <person name="Ma J."/>
        </authorList>
    </citation>
    <scope>NUCLEOTIDE SEQUENCE [LARGE SCALE GENOMIC DNA]</scope>
    <source>
        <strain evidence="3">JCM 15309</strain>
    </source>
</reference>
<accession>A0ABP5CGC0</accession>